<keyword evidence="3" id="KW-1185">Reference proteome</keyword>
<evidence type="ECO:0000256" key="1">
    <source>
        <dbReference type="SAM" id="MobiDB-lite"/>
    </source>
</evidence>
<feature type="region of interest" description="Disordered" evidence="1">
    <location>
        <begin position="553"/>
        <end position="596"/>
    </location>
</feature>
<feature type="region of interest" description="Disordered" evidence="1">
    <location>
        <begin position="102"/>
        <end position="126"/>
    </location>
</feature>
<feature type="compositionally biased region" description="Low complexity" evidence="1">
    <location>
        <begin position="234"/>
        <end position="258"/>
    </location>
</feature>
<feature type="region of interest" description="Disordered" evidence="1">
    <location>
        <begin position="158"/>
        <end position="264"/>
    </location>
</feature>
<dbReference type="AlphaFoldDB" id="A0A427XY90"/>
<feature type="compositionally biased region" description="Polar residues" evidence="1">
    <location>
        <begin position="174"/>
        <end position="186"/>
    </location>
</feature>
<feature type="compositionally biased region" description="Low complexity" evidence="1">
    <location>
        <begin position="581"/>
        <end position="596"/>
    </location>
</feature>
<feature type="region of interest" description="Disordered" evidence="1">
    <location>
        <begin position="1"/>
        <end position="87"/>
    </location>
</feature>
<dbReference type="Proteomes" id="UP000279259">
    <property type="component" value="Unassembled WGS sequence"/>
</dbReference>
<accession>A0A427XY90</accession>
<comment type="caution">
    <text evidence="2">The sequence shown here is derived from an EMBL/GenBank/DDBJ whole genome shotgun (WGS) entry which is preliminary data.</text>
</comment>
<name>A0A427XY90_9TREE</name>
<evidence type="ECO:0000313" key="3">
    <source>
        <dbReference type="Proteomes" id="UP000279259"/>
    </source>
</evidence>
<organism evidence="2 3">
    <name type="scientific">Saitozyma podzolica</name>
    <dbReference type="NCBI Taxonomy" id="1890683"/>
    <lineage>
        <taxon>Eukaryota</taxon>
        <taxon>Fungi</taxon>
        <taxon>Dikarya</taxon>
        <taxon>Basidiomycota</taxon>
        <taxon>Agaricomycotina</taxon>
        <taxon>Tremellomycetes</taxon>
        <taxon>Tremellales</taxon>
        <taxon>Trimorphomycetaceae</taxon>
        <taxon>Saitozyma</taxon>
    </lineage>
</organism>
<sequence length="639" mass="67988">MPGSRPGSSRRDQPASPTAQSRAQVPPPVASSIIYSGPDTSPRARSSPLLASSEFPAQPQLEDPPTRRSNVSGSSNEEEGPVAALAPQGLSLGSVFARRGSILPRQAEPSGSLLVPRRKGKEREGDIELVEVKAPERVPATKIKEDVAMAKWRKWVVEQPLSPSGDLSPINGRKASSVNVPMTPSRASLRAPHSPSPTPRQLWPPASPASPGSPSSPGARSRSRSPSRDSMHLPHSGSGSASSSSASPARPSSAHPSSLDYGTGTVSTPAQLDFYNTESVRALRDVELAVDDEVLARAVAMQAPKRSMSSYPRLSTLENPFFDLATRLSSRRVRPIVLELVHSLGHYVDAVWSVTYPSIPIPWASEPSQTGSPGPSSALTWKSRMLTAVQEGKRSGHVPFPPSGPDLRFYRDEVRYALQDVDDTVGIFKGVMWAFMGALQRGAYGDVEEDNVLGRNGSGGNMARMLNDLEEALWGDAPPRSTDLAYELPEGFDPFAEPDPEDLQSKATASSANPLSDFFRSDGQGATSIPAASPFADMPSSDPFAVPDLVVEMDSAGSDGRPGSPTAQSGHGQERHRSVDTDVSTSSSSSPSVAGSAVVGRAVAQAWGIGNPAGEMTLEEIGRKRHEEWLATRRPSVWQ</sequence>
<feature type="compositionally biased region" description="Low complexity" evidence="1">
    <location>
        <begin position="209"/>
        <end position="220"/>
    </location>
</feature>
<proteinExistence type="predicted"/>
<protein>
    <submittedName>
        <fullName evidence="2">Uncharacterized protein</fullName>
    </submittedName>
</protein>
<dbReference type="EMBL" id="RSCD01000023">
    <property type="protein sequence ID" value="RSH83864.1"/>
    <property type="molecule type" value="Genomic_DNA"/>
</dbReference>
<reference evidence="2 3" key="1">
    <citation type="submission" date="2018-11" db="EMBL/GenBank/DDBJ databases">
        <title>Genome sequence of Saitozyma podzolica DSM 27192.</title>
        <authorList>
            <person name="Aliyu H."/>
            <person name="Gorte O."/>
            <person name="Ochsenreither K."/>
        </authorList>
    </citation>
    <scope>NUCLEOTIDE SEQUENCE [LARGE SCALE GENOMIC DNA]</scope>
    <source>
        <strain evidence="2 3">DSM 27192</strain>
    </source>
</reference>
<evidence type="ECO:0000313" key="2">
    <source>
        <dbReference type="EMBL" id="RSH83864.1"/>
    </source>
</evidence>
<feature type="region of interest" description="Disordered" evidence="1">
    <location>
        <begin position="489"/>
        <end position="539"/>
    </location>
</feature>
<gene>
    <name evidence="2" type="ORF">EHS25_005479</name>
</gene>
<feature type="compositionally biased region" description="Polar residues" evidence="1">
    <location>
        <begin position="505"/>
        <end position="514"/>
    </location>
</feature>
<dbReference type="OrthoDB" id="2574658at2759"/>